<dbReference type="AlphaFoldDB" id="A0A834TGA2"/>
<name>A0A834TGA2_9FABA</name>
<dbReference type="Proteomes" id="UP000634136">
    <property type="component" value="Unassembled WGS sequence"/>
</dbReference>
<evidence type="ECO:0000313" key="2">
    <source>
        <dbReference type="EMBL" id="KAF7821498.1"/>
    </source>
</evidence>
<reference evidence="2" key="1">
    <citation type="submission" date="2020-09" db="EMBL/GenBank/DDBJ databases">
        <title>Genome-Enabled Discovery of Anthraquinone Biosynthesis in Senna tora.</title>
        <authorList>
            <person name="Kang S.-H."/>
            <person name="Pandey R.P."/>
            <person name="Lee C.-M."/>
            <person name="Sim J.-S."/>
            <person name="Jeong J.-T."/>
            <person name="Choi B.-S."/>
            <person name="Jung M."/>
            <person name="Ginzburg D."/>
            <person name="Zhao K."/>
            <person name="Won S.Y."/>
            <person name="Oh T.-J."/>
            <person name="Yu Y."/>
            <person name="Kim N.-H."/>
            <person name="Lee O.R."/>
            <person name="Lee T.-H."/>
            <person name="Bashyal P."/>
            <person name="Kim T.-S."/>
            <person name="Lee W.-H."/>
            <person name="Kawkins C."/>
            <person name="Kim C.-K."/>
            <person name="Kim J.S."/>
            <person name="Ahn B.O."/>
            <person name="Rhee S.Y."/>
            <person name="Sohng J.K."/>
        </authorList>
    </citation>
    <scope>NUCLEOTIDE SEQUENCE</scope>
    <source>
        <tissue evidence="2">Leaf</tissue>
    </source>
</reference>
<feature type="region of interest" description="Disordered" evidence="1">
    <location>
        <begin position="113"/>
        <end position="139"/>
    </location>
</feature>
<keyword evidence="3" id="KW-1185">Reference proteome</keyword>
<evidence type="ECO:0000313" key="3">
    <source>
        <dbReference type="Proteomes" id="UP000634136"/>
    </source>
</evidence>
<sequence length="397" mass="45810">MTQGSLPRSFKVIRVGCPVVDHVDRSPSKINESWVNFFSMQNLKCIRWVKMKPMTQGKLPRSFKAIRLARGKIFDGRRRGSPRSATLKNQSPMGQIFFYGKCHVLMLRKNYPYDTRKPPKKFQGNPSRSPSGRQRGSPSIKNQWAVGQLFFYAKSKVHMLVQNEAYDTRKPPKKFQGNSTSARPNLRWTTTWIAIGSLLRSFKAIRVGRPAVDHVDRHPSKINESWVKLFFYAKSNVHMLGQNKAYDTRKPPKKLYRIPTCARPNLRWTMTWKPPKKFHGDSSGSPGRRPRGSPSIKNLSVEGQLFFYAKFKVHTLVQNEAYDTRKPPKKFQGYLTCPWPNLRWTATWIAVSLPRSHVHMLRKNDPYDTRKPPKMFQADSSRSPGGRPRGSPSIKNQ</sequence>
<feature type="region of interest" description="Disordered" evidence="1">
    <location>
        <begin position="272"/>
        <end position="297"/>
    </location>
</feature>
<evidence type="ECO:0000256" key="1">
    <source>
        <dbReference type="SAM" id="MobiDB-lite"/>
    </source>
</evidence>
<gene>
    <name evidence="2" type="ORF">G2W53_026953</name>
</gene>
<feature type="compositionally biased region" description="Low complexity" evidence="1">
    <location>
        <begin position="282"/>
        <end position="295"/>
    </location>
</feature>
<protein>
    <submittedName>
        <fullName evidence="2">Uncharacterized protein</fullName>
    </submittedName>
</protein>
<dbReference type="EMBL" id="JAAIUW010000008">
    <property type="protein sequence ID" value="KAF7821498.1"/>
    <property type="molecule type" value="Genomic_DNA"/>
</dbReference>
<feature type="compositionally biased region" description="Low complexity" evidence="1">
    <location>
        <begin position="124"/>
        <end position="139"/>
    </location>
</feature>
<proteinExistence type="predicted"/>
<feature type="region of interest" description="Disordered" evidence="1">
    <location>
        <begin position="363"/>
        <end position="397"/>
    </location>
</feature>
<feature type="compositionally biased region" description="Low complexity" evidence="1">
    <location>
        <begin position="380"/>
        <end position="397"/>
    </location>
</feature>
<accession>A0A834TGA2</accession>
<comment type="caution">
    <text evidence="2">The sequence shown here is derived from an EMBL/GenBank/DDBJ whole genome shotgun (WGS) entry which is preliminary data.</text>
</comment>
<organism evidence="2 3">
    <name type="scientific">Senna tora</name>
    <dbReference type="NCBI Taxonomy" id="362788"/>
    <lineage>
        <taxon>Eukaryota</taxon>
        <taxon>Viridiplantae</taxon>
        <taxon>Streptophyta</taxon>
        <taxon>Embryophyta</taxon>
        <taxon>Tracheophyta</taxon>
        <taxon>Spermatophyta</taxon>
        <taxon>Magnoliopsida</taxon>
        <taxon>eudicotyledons</taxon>
        <taxon>Gunneridae</taxon>
        <taxon>Pentapetalae</taxon>
        <taxon>rosids</taxon>
        <taxon>fabids</taxon>
        <taxon>Fabales</taxon>
        <taxon>Fabaceae</taxon>
        <taxon>Caesalpinioideae</taxon>
        <taxon>Cassia clade</taxon>
        <taxon>Senna</taxon>
    </lineage>
</organism>